<feature type="transmembrane region" description="Helical" evidence="1">
    <location>
        <begin position="34"/>
        <end position="57"/>
    </location>
</feature>
<name>A0A3B0YR04_9ZZZZ</name>
<accession>A0A3B0YR04</accession>
<protein>
    <submittedName>
        <fullName evidence="2">Uncharacterized protein</fullName>
    </submittedName>
</protein>
<feature type="transmembrane region" description="Helical" evidence="1">
    <location>
        <begin position="6"/>
        <end position="22"/>
    </location>
</feature>
<sequence length="129" mass="13831">MIENIILILLGVLAASSMIVKMKPEAKDLIDKIVPIQGWLGLVGFVLGIYYTVISLISGHFSIVYIAITLLMAALGLLMGFGLISKYMLSKNEEAMAKGEAIRSKLATFQIPLGIAGIVVGILSILKIL</sequence>
<dbReference type="EMBL" id="UOFL01000017">
    <property type="protein sequence ID" value="VAW71304.1"/>
    <property type="molecule type" value="Genomic_DNA"/>
</dbReference>
<keyword evidence="1" id="KW-1133">Transmembrane helix</keyword>
<feature type="transmembrane region" description="Helical" evidence="1">
    <location>
        <begin position="106"/>
        <end position="126"/>
    </location>
</feature>
<reference evidence="2" key="1">
    <citation type="submission" date="2018-06" db="EMBL/GenBank/DDBJ databases">
        <authorList>
            <person name="Zhirakovskaya E."/>
        </authorList>
    </citation>
    <scope>NUCLEOTIDE SEQUENCE</scope>
</reference>
<evidence type="ECO:0000313" key="2">
    <source>
        <dbReference type="EMBL" id="VAW71304.1"/>
    </source>
</evidence>
<evidence type="ECO:0000256" key="1">
    <source>
        <dbReference type="SAM" id="Phobius"/>
    </source>
</evidence>
<organism evidence="2">
    <name type="scientific">hydrothermal vent metagenome</name>
    <dbReference type="NCBI Taxonomy" id="652676"/>
    <lineage>
        <taxon>unclassified sequences</taxon>
        <taxon>metagenomes</taxon>
        <taxon>ecological metagenomes</taxon>
    </lineage>
</organism>
<proteinExistence type="predicted"/>
<keyword evidence="1" id="KW-0812">Transmembrane</keyword>
<keyword evidence="1" id="KW-0472">Membrane</keyword>
<gene>
    <name evidence="2" type="ORF">MNBD_GAMMA12-2366</name>
</gene>
<dbReference type="AlphaFoldDB" id="A0A3B0YR04"/>
<feature type="transmembrane region" description="Helical" evidence="1">
    <location>
        <begin position="63"/>
        <end position="85"/>
    </location>
</feature>